<accession>A0A067K832</accession>
<evidence type="ECO:0000313" key="3">
    <source>
        <dbReference type="Proteomes" id="UP000027138"/>
    </source>
</evidence>
<evidence type="ECO:0000259" key="1">
    <source>
        <dbReference type="Pfam" id="PF25276"/>
    </source>
</evidence>
<keyword evidence="3" id="KW-1185">Reference proteome</keyword>
<dbReference type="STRING" id="180498.A0A067K832"/>
<gene>
    <name evidence="2" type="ORF">JCGZ_19064</name>
</gene>
<sequence>MAIQLQREFQSSIKMNALPSHCSNGLGLHGDACLNIKLLKSFSRSINVVLVLILVSSPMFGNNFGAHSPFFSPTRVIEPNSLRLDFSPLLYRDLSNEGLIKTGDKAVFISSDNDEEDETIYSFQILNDNYDIDFISISELAQKTTISDESLDFAITYSFNAVQESQELIDRALKIGGIAVIRLSDRDLSFVYKPHNYRTVYFRRFRSTIVIAMRKTAMPSHNNVIDFSSQRKLFAYTSEARKAALNNLEDVLLEPPRAASGKSRRYLKKTRFLPDLMGDSLEGYPRRVYIDVGLPEKEGGSGTGWFIKNYPTRNLDFEMYKIETFTESWSGKEVPQVVDIGISGWLRKNVKEEEYVVMKAEAEVVEEMMESKAIRLVDELFMECKLRGHGAKGNNNAGRRAYWECLALYGRLRDEGIAVHQWWG</sequence>
<dbReference type="EMBL" id="KK914794">
    <property type="protein sequence ID" value="KDP27984.1"/>
    <property type="molecule type" value="Genomic_DNA"/>
</dbReference>
<dbReference type="Proteomes" id="UP000027138">
    <property type="component" value="Unassembled WGS sequence"/>
</dbReference>
<name>A0A067K832_JATCU</name>
<dbReference type="KEGG" id="jcu:105643688"/>
<dbReference type="InterPro" id="IPR057192">
    <property type="entry name" value="DUF7870"/>
</dbReference>
<reference evidence="2 3" key="1">
    <citation type="journal article" date="2014" name="PLoS ONE">
        <title>Global Analysis of Gene Expression Profiles in Physic Nut (Jatropha curcas L.) Seedlings Exposed to Salt Stress.</title>
        <authorList>
            <person name="Zhang L."/>
            <person name="Zhang C."/>
            <person name="Wu P."/>
            <person name="Chen Y."/>
            <person name="Li M."/>
            <person name="Jiang H."/>
            <person name="Wu G."/>
        </authorList>
    </citation>
    <scope>NUCLEOTIDE SEQUENCE [LARGE SCALE GENOMIC DNA]</scope>
    <source>
        <strain evidence="3">cv. GZQX0401</strain>
        <tissue evidence="2">Young leaves</tissue>
    </source>
</reference>
<dbReference type="AlphaFoldDB" id="A0A067K832"/>
<proteinExistence type="predicted"/>
<evidence type="ECO:0000313" key="2">
    <source>
        <dbReference type="EMBL" id="KDP27984.1"/>
    </source>
</evidence>
<dbReference type="OrthoDB" id="1919622at2759"/>
<feature type="domain" description="DUF7870" evidence="1">
    <location>
        <begin position="245"/>
        <end position="423"/>
    </location>
</feature>
<dbReference type="Pfam" id="PF25276">
    <property type="entry name" value="DUF7870"/>
    <property type="match status" value="1"/>
</dbReference>
<dbReference type="PANTHER" id="PTHR33597:SF11">
    <property type="entry name" value="OS07G0620600 PROTEIN"/>
    <property type="match status" value="1"/>
</dbReference>
<protein>
    <recommendedName>
        <fullName evidence="1">DUF7870 domain-containing protein</fullName>
    </recommendedName>
</protein>
<organism evidence="2 3">
    <name type="scientific">Jatropha curcas</name>
    <name type="common">Barbados nut</name>
    <dbReference type="NCBI Taxonomy" id="180498"/>
    <lineage>
        <taxon>Eukaryota</taxon>
        <taxon>Viridiplantae</taxon>
        <taxon>Streptophyta</taxon>
        <taxon>Embryophyta</taxon>
        <taxon>Tracheophyta</taxon>
        <taxon>Spermatophyta</taxon>
        <taxon>Magnoliopsida</taxon>
        <taxon>eudicotyledons</taxon>
        <taxon>Gunneridae</taxon>
        <taxon>Pentapetalae</taxon>
        <taxon>rosids</taxon>
        <taxon>fabids</taxon>
        <taxon>Malpighiales</taxon>
        <taxon>Euphorbiaceae</taxon>
        <taxon>Crotonoideae</taxon>
        <taxon>Jatropheae</taxon>
        <taxon>Jatropha</taxon>
    </lineage>
</organism>
<dbReference type="PANTHER" id="PTHR33597">
    <property type="entry name" value="OS02G0760400 PROTEIN"/>
    <property type="match status" value="1"/>
</dbReference>